<feature type="signal peptide" evidence="1">
    <location>
        <begin position="1"/>
        <end position="19"/>
    </location>
</feature>
<sequence>MKSSLSFILFFLMITTSMTLRGAMFRSRKAALENIIRANTGRQDFLRFGRANEKYNDRHLIASALLTPIDLE</sequence>
<accession>A0AAF5RWY1</accession>
<reference evidence="3" key="3">
    <citation type="submission" date="2024-02" db="UniProtKB">
        <authorList>
            <consortium name="WormBaseParasite"/>
        </authorList>
    </citation>
    <scope>IDENTIFICATION</scope>
    <source>
        <strain evidence="3">pt0022</strain>
    </source>
</reference>
<protein>
    <submittedName>
        <fullName evidence="3">Uncharacterized protein</fullName>
    </submittedName>
</protein>
<reference evidence="2" key="2">
    <citation type="journal article" date="2016" name="Mol. Ecol.">
        <title>Population genomics of the filarial nematode parasite Wuchereria bancrofti from mosquitoes.</title>
        <authorList>
            <person name="Small S.T."/>
            <person name="Reimer L.J."/>
            <person name="Tisch D.J."/>
            <person name="King C.L."/>
            <person name="Christensen B.M."/>
            <person name="Siba P.M."/>
            <person name="Kazura J.W."/>
            <person name="Serre D."/>
            <person name="Zimmerman P.A."/>
        </authorList>
    </citation>
    <scope>NUCLEOTIDE SEQUENCE</scope>
    <source>
        <strain evidence="2">pt0022</strain>
    </source>
</reference>
<keyword evidence="1" id="KW-0732">Signal</keyword>
<name>A0AAF5RWY1_WUCBA</name>
<dbReference type="WBParaSite" id="mrna-Wban_08509">
    <property type="protein sequence ID" value="mrna-Wban_08509"/>
    <property type="gene ID" value="Wban_08509"/>
</dbReference>
<evidence type="ECO:0000313" key="3">
    <source>
        <dbReference type="WBParaSite" id="mrna-Wban_08509"/>
    </source>
</evidence>
<proteinExistence type="predicted"/>
<evidence type="ECO:0000256" key="1">
    <source>
        <dbReference type="SAM" id="SignalP"/>
    </source>
</evidence>
<organism evidence="2 3">
    <name type="scientific">Wuchereria bancrofti</name>
    <dbReference type="NCBI Taxonomy" id="6293"/>
    <lineage>
        <taxon>Eukaryota</taxon>
        <taxon>Metazoa</taxon>
        <taxon>Ecdysozoa</taxon>
        <taxon>Nematoda</taxon>
        <taxon>Chromadorea</taxon>
        <taxon>Rhabditida</taxon>
        <taxon>Spirurina</taxon>
        <taxon>Spiruromorpha</taxon>
        <taxon>Filarioidea</taxon>
        <taxon>Onchocercidae</taxon>
        <taxon>Wuchereria</taxon>
    </lineage>
</organism>
<dbReference type="AlphaFoldDB" id="A0AAF5RWY1"/>
<dbReference type="Proteomes" id="UP000093561">
    <property type="component" value="Unassembled WGS sequence"/>
</dbReference>
<feature type="chain" id="PRO_5042275142" evidence="1">
    <location>
        <begin position="20"/>
        <end position="72"/>
    </location>
</feature>
<evidence type="ECO:0000313" key="2">
    <source>
        <dbReference type="Proteomes" id="UP000093561"/>
    </source>
</evidence>
<reference evidence="2" key="1">
    <citation type="submission" date="2015-03" db="EMBL/GenBank/DDBJ databases">
        <title>Wuchereria bancrofti Genome Sequencing Papua New Guinea Strain.</title>
        <authorList>
            <person name="Small S.T."/>
            <person name="Serre D."/>
            <person name="Zimmerman P.A."/>
        </authorList>
    </citation>
    <scope>NUCLEOTIDE SEQUENCE [LARGE SCALE GENOMIC DNA]</scope>
    <source>
        <strain evidence="2">pt0022</strain>
    </source>
</reference>